<dbReference type="Proteomes" id="UP000006296">
    <property type="component" value="Chromosome"/>
</dbReference>
<dbReference type="PIRSF" id="PIRSF007056">
    <property type="entry name" value="UCP007056"/>
    <property type="match status" value="1"/>
</dbReference>
<dbReference type="Pfam" id="PF03237">
    <property type="entry name" value="Terminase_6N"/>
    <property type="match status" value="1"/>
</dbReference>
<proteinExistence type="predicted"/>
<evidence type="ECO:0000256" key="1">
    <source>
        <dbReference type="SAM" id="MobiDB-lite"/>
    </source>
</evidence>
<dbReference type="AlphaFoldDB" id="A0AB32ZXW1"/>
<evidence type="ECO:0000313" key="2">
    <source>
        <dbReference type="EMBL" id="AFT74473.1"/>
    </source>
</evidence>
<dbReference type="InterPro" id="IPR012036">
    <property type="entry name" value="Phage_Mu_Gp28"/>
</dbReference>
<organism evidence="2 3">
    <name type="scientific">Alteromonas macleodii (strain English Channel 673)</name>
    <dbReference type="NCBI Taxonomy" id="1004788"/>
    <lineage>
        <taxon>Bacteria</taxon>
        <taxon>Pseudomonadati</taxon>
        <taxon>Pseudomonadota</taxon>
        <taxon>Gammaproteobacteria</taxon>
        <taxon>Alteromonadales</taxon>
        <taxon>Alteromonadaceae</taxon>
        <taxon>Alteromonas/Salinimonas group</taxon>
        <taxon>Alteromonas</taxon>
    </lineage>
</organism>
<dbReference type="Gene3D" id="3.40.50.300">
    <property type="entry name" value="P-loop containing nucleotide triphosphate hydrolases"/>
    <property type="match status" value="1"/>
</dbReference>
<sequence>MKLPPQPAPTPKEIRPSKTQYQKAIEQCDRLETRFGLPTFIPFDENELLLGYQKRWVADDSPLKIAEKSRRTGITWAEASDAVLTASRAKSAHGTNHFYVGSNKEMAREFIDAAAMWAKAFDKVAGNIQEELFIDDGQEGKEILTFVIHFASGFKIQALSSKPSNLRGMQGNVTIDEAAFHDQLAEVLKAALALTMWGAKVRLISTHNGAENLFNQLIQDSRAGKKRYSIHRITLDDACNEGLYQRICQVKGNDWSQEAEQKWKDDLLNDTASQEDALEEYFCVPKSGGGAYISRALIDKAMVQPDENGQPTVIHYAQSAEWNQMRPDLRVADIKDWCKEVLLPQLEKLNPEQRHCLGEDFARSGDLTCLWVGAIQQDLSLHVPLVVELKNIPYKQQEQILFFIIDRLPRFIGAQLDATGNGEYLAEQAVDHYGAGLIESVKITENWYRESMPPMKAHFEDFTIILPSDADILDDLRSIQINNRGVPRIPDAKTDSKKQRHGDGAIACCMMVAASKMEGGEIDYMSLPSKAERRDNRNNDDNYSIQQSGCY</sequence>
<feature type="region of interest" description="Disordered" evidence="1">
    <location>
        <begin position="527"/>
        <end position="551"/>
    </location>
</feature>
<dbReference type="InterPro" id="IPR027417">
    <property type="entry name" value="P-loop_NTPase"/>
</dbReference>
<gene>
    <name evidence="2" type="ordered locus">AMEC673_08895</name>
</gene>
<dbReference type="KEGG" id="amg:AMEC673_08895"/>
<feature type="compositionally biased region" description="Basic and acidic residues" evidence="1">
    <location>
        <begin position="530"/>
        <end position="540"/>
    </location>
</feature>
<protein>
    <submittedName>
        <fullName evidence="2">Prophage MuSo1, portal protein, putative</fullName>
    </submittedName>
</protein>
<name>A0AB32ZXW1_ALTME</name>
<dbReference type="RefSeq" id="WP_014976448.1">
    <property type="nucleotide sequence ID" value="NC_018678.1"/>
</dbReference>
<accession>A0AB32ZXW1</accession>
<dbReference type="EMBL" id="CP003844">
    <property type="protein sequence ID" value="AFT74473.1"/>
    <property type="molecule type" value="Genomic_DNA"/>
</dbReference>
<reference evidence="3" key="1">
    <citation type="journal article" date="2012" name="Sci. Rep.">
        <title>Genomes of surface isolates of Alteromonas macleodii: the life of a widespread marine opportunistic copiotroph.</title>
        <authorList>
            <person name="Lopez-Perez M."/>
            <person name="Gonzaga A."/>
            <person name="Martin-Cuadrado A.B."/>
            <person name="Onyshchenko O."/>
            <person name="Ghavidel A."/>
            <person name="Ghai R."/>
            <person name="Rodriguez-Valera F."/>
        </authorList>
    </citation>
    <scope>NUCLEOTIDE SEQUENCE [LARGE SCALE GENOMIC DNA]</scope>
    <source>
        <strain evidence="3">English Channel 673</strain>
    </source>
</reference>
<evidence type="ECO:0000313" key="3">
    <source>
        <dbReference type="Proteomes" id="UP000006296"/>
    </source>
</evidence>
<dbReference type="Gene3D" id="3.30.420.240">
    <property type="match status" value="1"/>
</dbReference>